<dbReference type="AlphaFoldDB" id="A0A0B0N3K4"/>
<evidence type="ECO:0000313" key="2">
    <source>
        <dbReference type="EMBL" id="KHG28739.1"/>
    </source>
</evidence>
<reference evidence="1" key="1">
    <citation type="submission" date="2014-09" db="EMBL/GenBank/DDBJ databases">
        <title>G. arboreum L. cv. AKA8401 A2 genome assembly version 1.0.</title>
        <authorList>
            <person name="Mudge J."/>
            <person name="Ramaraj T."/>
            <person name="Lindquist I.E."/>
            <person name="Bharti A.K."/>
            <person name="Sundararajan A."/>
            <person name="Cameron C.T."/>
            <person name="Woodward J.E."/>
            <person name="May G.D."/>
            <person name="Brubaker C."/>
            <person name="Broadhvest J."/>
            <person name="Wilkins T.A."/>
        </authorList>
    </citation>
    <scope>NUCLEOTIDE SEQUENCE</scope>
</reference>
<protein>
    <submittedName>
        <fullName evidence="1">Transmembrane protein</fullName>
    </submittedName>
</protein>
<gene>
    <name evidence="1" type="ORF">F383_34149</name>
    <name evidence="2" type="ORF">F383_34986</name>
</gene>
<evidence type="ECO:0000313" key="1">
    <source>
        <dbReference type="EMBL" id="KHG07380.1"/>
    </source>
</evidence>
<proteinExistence type="predicted"/>
<accession>A0A0B0N3K4</accession>
<keyword evidence="1" id="KW-0472">Membrane</keyword>
<sequence length="90" mass="10131">MFHAYVGPHAHVAHTAKNGLGRVNHMAWPNILAFPCGSPTLGPHESHMTSLIDHTLLFDHTTYHTAATCPCGIDNHLFWLFVEFYFWGCI</sequence>
<dbReference type="Proteomes" id="UP000032142">
    <property type="component" value="Unassembled WGS sequence"/>
</dbReference>
<keyword evidence="1" id="KW-0812">Transmembrane</keyword>
<dbReference type="EMBL" id="JRRC01473435">
    <property type="protein sequence ID" value="KHG07380.1"/>
    <property type="molecule type" value="Genomic_DNA"/>
</dbReference>
<reference evidence="3" key="2">
    <citation type="submission" date="2014-09" db="EMBL/GenBank/DDBJ databases">
        <authorList>
            <person name="Mudge J."/>
            <person name="Ramaraj T."/>
            <person name="Lindquist I.E."/>
            <person name="Bharti A.K."/>
            <person name="Sundararajan A."/>
            <person name="Cameron C.T."/>
            <person name="Woodward J.E."/>
            <person name="May G.D."/>
            <person name="Brubaker C."/>
            <person name="Broadhvest J."/>
            <person name="Wilkins T.A."/>
        </authorList>
    </citation>
    <scope>NUCLEOTIDE SEQUENCE</scope>
    <source>
        <strain evidence="3">cv. AKA8401</strain>
    </source>
</reference>
<keyword evidence="3" id="KW-1185">Reference proteome</keyword>
<evidence type="ECO:0000313" key="3">
    <source>
        <dbReference type="Proteomes" id="UP000032142"/>
    </source>
</evidence>
<name>A0A0B0N3K4_GOSAR</name>
<dbReference type="EMBL" id="KN446218">
    <property type="protein sequence ID" value="KHG28739.1"/>
    <property type="molecule type" value="Genomic_DNA"/>
</dbReference>
<organism evidence="1 3">
    <name type="scientific">Gossypium arboreum</name>
    <name type="common">Tree cotton</name>
    <name type="synonym">Gossypium nanking</name>
    <dbReference type="NCBI Taxonomy" id="29729"/>
    <lineage>
        <taxon>Eukaryota</taxon>
        <taxon>Viridiplantae</taxon>
        <taxon>Streptophyta</taxon>
        <taxon>Embryophyta</taxon>
        <taxon>Tracheophyta</taxon>
        <taxon>Spermatophyta</taxon>
        <taxon>Magnoliopsida</taxon>
        <taxon>eudicotyledons</taxon>
        <taxon>Gunneridae</taxon>
        <taxon>Pentapetalae</taxon>
        <taxon>rosids</taxon>
        <taxon>malvids</taxon>
        <taxon>Malvales</taxon>
        <taxon>Malvaceae</taxon>
        <taxon>Malvoideae</taxon>
        <taxon>Gossypium</taxon>
    </lineage>
</organism>